<dbReference type="PANTHER" id="PTHR43335">
    <property type="entry name" value="ABC TRANSPORTER, ATP-BINDING PROTEIN"/>
    <property type="match status" value="1"/>
</dbReference>
<dbReference type="GO" id="GO:0005524">
    <property type="term" value="F:ATP binding"/>
    <property type="evidence" value="ECO:0007669"/>
    <property type="project" value="UniProtKB-KW"/>
</dbReference>
<evidence type="ECO:0000256" key="3">
    <source>
        <dbReference type="ARBA" id="ARBA00022741"/>
    </source>
</evidence>
<protein>
    <submittedName>
        <fullName evidence="8">ABC-2 type transport system ATP-binding protein</fullName>
    </submittedName>
</protein>
<reference evidence="8 9" key="1">
    <citation type="submission" date="2021-03" db="EMBL/GenBank/DDBJ databases">
        <title>Sequencing the genomes of 1000 actinobacteria strains.</title>
        <authorList>
            <person name="Klenk H.-P."/>
        </authorList>
    </citation>
    <scope>NUCLEOTIDE SEQUENCE [LARGE SCALE GENOMIC DNA]</scope>
    <source>
        <strain evidence="8 9">DSM 45510</strain>
    </source>
</reference>
<keyword evidence="9" id="KW-1185">Reference proteome</keyword>
<evidence type="ECO:0000256" key="6">
    <source>
        <dbReference type="SAM" id="MobiDB-lite"/>
    </source>
</evidence>
<dbReference type="PROSITE" id="PS00211">
    <property type="entry name" value="ABC_TRANSPORTER_1"/>
    <property type="match status" value="1"/>
</dbReference>
<evidence type="ECO:0000256" key="2">
    <source>
        <dbReference type="ARBA" id="ARBA00022448"/>
    </source>
</evidence>
<evidence type="ECO:0000259" key="7">
    <source>
        <dbReference type="PROSITE" id="PS50893"/>
    </source>
</evidence>
<feature type="region of interest" description="Disordered" evidence="6">
    <location>
        <begin position="234"/>
        <end position="295"/>
    </location>
</feature>
<dbReference type="CDD" id="cd03268">
    <property type="entry name" value="ABC_BcrA_bacitracin_resist"/>
    <property type="match status" value="1"/>
</dbReference>
<comment type="similarity">
    <text evidence="1">Belongs to the ABC transporter superfamily.</text>
</comment>
<sequence>MPPNPLSRAGLTTPRRRLTALALVVAVAAAGVLVWSQSGEETSPIRTEDATVEVAAAPGSPDRVRLDTTLYLPEVTPAPAVLMPHGFGGSKNSVAADARELAERGFVVLAWSARGFGRSTGQIALNDPDYEVADAQRLLDNLAQRPEVRTDGPGDPRVGVTGGSYGGALSLLLAGIDKRVDSIAPVITYNDLSQGLIPNSATPAAAAAGTPAENAFAPDGVFKRSWAGIFFSAGSGGASSGDPGSEAPEAGQEQDDSSGGGMGGGQDTAAAAGAMAGAGQPGGQAGQGGPPGAGDPCGRFTEAACKAYADVAATGKAGPETLELLRRVSPVSVTSNITAPTLLVQGERDTLFGLDQSDATARQIAAAGGKVKSIWFAGGHDGGRPGPKLRAQIGDWMAFHLKGEGTDPGTGFAYDVQGALRTDGAPSVRTVEAPAYPGIGAPPAERRQIALTGPEQPIVNPPGGNPAAVSGIPGLNGIAAGSSRLAGLFSVEPPGQSARFTSAPVDSQVLVTGSSTVRLRVAANGPVSPDGAVLFAKLYDASQDGTRTLPGNGVAPIRIPALPADGSAAEVTVTLPPIVRPVEAGHSLVLVVSTTDQAYATPVQAATYRISLAEGSALGVPVVPGTAVSTGWPVGQVLGIAGTLLAALLVAVLAGIRRKRAHVLDEDLAETPLVIENLTKAYPGGVTAVKDLSFRVEPGQVLGLLGPNGAGKTTTLRMLMGLITPTSGKIRVFGHTITSGAPVLSRIGSFVEGSGFLPHLSGHDNLRLYWDATGRPANRAHFTEALEIAGLGDAVHRKVRTYSQGMRQRLAIAQAMLGLPQLLVLDEPTNGLDPPQIHQMREVLQRYAATGRTVVVSSHLLAEVEQTCSHVVVMHRGRLVAAGEVNDIVAAGGEATFRVDRPEAAAEALREAGVSDVDIEGRLVHADLDGTPRADAVALLVKAGIAVEQAGPRRRLEDAFLQLVGEEASA</sequence>
<dbReference type="InterPro" id="IPR017871">
    <property type="entry name" value="ABC_transporter-like_CS"/>
</dbReference>
<dbReference type="InterPro" id="IPR003593">
    <property type="entry name" value="AAA+_ATPase"/>
</dbReference>
<dbReference type="RefSeq" id="WP_308158790.1">
    <property type="nucleotide sequence ID" value="NZ_JAGGMS010000001.1"/>
</dbReference>
<evidence type="ECO:0000256" key="5">
    <source>
        <dbReference type="ARBA" id="ARBA00022840"/>
    </source>
</evidence>
<feature type="compositionally biased region" description="Gly residues" evidence="6">
    <location>
        <begin position="279"/>
        <end position="292"/>
    </location>
</feature>
<dbReference type="Gene3D" id="2.60.120.260">
    <property type="entry name" value="Galactose-binding domain-like"/>
    <property type="match status" value="1"/>
</dbReference>
<dbReference type="Proteomes" id="UP000741013">
    <property type="component" value="Unassembled WGS sequence"/>
</dbReference>
<dbReference type="PANTHER" id="PTHR43335:SF4">
    <property type="entry name" value="ABC TRANSPORTER, ATP-BINDING PROTEIN"/>
    <property type="match status" value="1"/>
</dbReference>
<dbReference type="InterPro" id="IPR000383">
    <property type="entry name" value="Xaa-Pro-like_dom"/>
</dbReference>
<dbReference type="SUPFAM" id="SSF49785">
    <property type="entry name" value="Galactose-binding domain-like"/>
    <property type="match status" value="1"/>
</dbReference>
<evidence type="ECO:0000313" key="8">
    <source>
        <dbReference type="EMBL" id="MBP2182291.1"/>
    </source>
</evidence>
<dbReference type="Pfam" id="PF08530">
    <property type="entry name" value="PepX_C"/>
    <property type="match status" value="1"/>
</dbReference>
<keyword evidence="3" id="KW-0547">Nucleotide-binding</keyword>
<keyword evidence="5 8" id="KW-0067">ATP-binding</keyword>
<name>A0ABS4PUN5_9PSEU</name>
<feature type="compositionally biased region" description="Low complexity" evidence="6">
    <location>
        <begin position="240"/>
        <end position="251"/>
    </location>
</feature>
<evidence type="ECO:0000256" key="4">
    <source>
        <dbReference type="ARBA" id="ARBA00022801"/>
    </source>
</evidence>
<dbReference type="SUPFAM" id="SSF52540">
    <property type="entry name" value="P-loop containing nucleoside triphosphate hydrolases"/>
    <property type="match status" value="1"/>
</dbReference>
<proteinExistence type="inferred from homology"/>
<evidence type="ECO:0000313" key="9">
    <source>
        <dbReference type="Proteomes" id="UP000741013"/>
    </source>
</evidence>
<dbReference type="InterPro" id="IPR008979">
    <property type="entry name" value="Galactose-bd-like_sf"/>
</dbReference>
<evidence type="ECO:0000256" key="1">
    <source>
        <dbReference type="ARBA" id="ARBA00005417"/>
    </source>
</evidence>
<feature type="domain" description="ABC transporter" evidence="7">
    <location>
        <begin position="673"/>
        <end position="901"/>
    </location>
</feature>
<gene>
    <name evidence="8" type="ORF">JOM49_003817</name>
</gene>
<dbReference type="Pfam" id="PF00005">
    <property type="entry name" value="ABC_tran"/>
    <property type="match status" value="1"/>
</dbReference>
<dbReference type="SMART" id="SM00939">
    <property type="entry name" value="PepX_C"/>
    <property type="match status" value="1"/>
</dbReference>
<accession>A0ABS4PUN5</accession>
<dbReference type="EMBL" id="JAGGMS010000001">
    <property type="protein sequence ID" value="MBP2182291.1"/>
    <property type="molecule type" value="Genomic_DNA"/>
</dbReference>
<feature type="compositionally biased region" description="Low complexity" evidence="6">
    <location>
        <begin position="267"/>
        <end position="278"/>
    </location>
</feature>
<dbReference type="SUPFAM" id="SSF53474">
    <property type="entry name" value="alpha/beta-Hydrolases"/>
    <property type="match status" value="1"/>
</dbReference>
<dbReference type="Gene3D" id="3.40.50.300">
    <property type="entry name" value="P-loop containing nucleotide triphosphate hydrolases"/>
    <property type="match status" value="1"/>
</dbReference>
<organism evidence="8 9">
    <name type="scientific">Amycolatopsis magusensis</name>
    <dbReference type="NCBI Taxonomy" id="882444"/>
    <lineage>
        <taxon>Bacteria</taxon>
        <taxon>Bacillati</taxon>
        <taxon>Actinomycetota</taxon>
        <taxon>Actinomycetes</taxon>
        <taxon>Pseudonocardiales</taxon>
        <taxon>Pseudonocardiaceae</taxon>
        <taxon>Amycolatopsis</taxon>
    </lineage>
</organism>
<dbReference type="Gene3D" id="3.40.50.1820">
    <property type="entry name" value="alpha/beta hydrolase"/>
    <property type="match status" value="2"/>
</dbReference>
<dbReference type="InterPro" id="IPR029058">
    <property type="entry name" value="AB_hydrolase_fold"/>
</dbReference>
<dbReference type="InterPro" id="IPR003439">
    <property type="entry name" value="ABC_transporter-like_ATP-bd"/>
</dbReference>
<keyword evidence="2" id="KW-0813">Transport</keyword>
<dbReference type="Pfam" id="PF02129">
    <property type="entry name" value="Peptidase_S15"/>
    <property type="match status" value="1"/>
</dbReference>
<comment type="caution">
    <text evidence="8">The sequence shown here is derived from an EMBL/GenBank/DDBJ whole genome shotgun (WGS) entry which is preliminary data.</text>
</comment>
<keyword evidence="4" id="KW-0378">Hydrolase</keyword>
<dbReference type="InterPro" id="IPR027417">
    <property type="entry name" value="P-loop_NTPase"/>
</dbReference>
<dbReference type="PROSITE" id="PS50893">
    <property type="entry name" value="ABC_TRANSPORTER_2"/>
    <property type="match status" value="1"/>
</dbReference>
<dbReference type="InterPro" id="IPR013736">
    <property type="entry name" value="Xaa-Pro_dipept_C"/>
</dbReference>
<dbReference type="SMART" id="SM00382">
    <property type="entry name" value="AAA"/>
    <property type="match status" value="1"/>
</dbReference>